<keyword evidence="4" id="KW-0378">Hydrolase</keyword>
<keyword evidence="2" id="KW-0645">Protease</keyword>
<dbReference type="InterPro" id="IPR050819">
    <property type="entry name" value="Tripeptidyl-peptidase_I"/>
</dbReference>
<dbReference type="Proteomes" id="UP001500655">
    <property type="component" value="Unassembled WGS sequence"/>
</dbReference>
<evidence type="ECO:0000256" key="8">
    <source>
        <dbReference type="SAM" id="MobiDB-lite"/>
    </source>
</evidence>
<evidence type="ECO:0000256" key="6">
    <source>
        <dbReference type="ARBA" id="ARBA00022837"/>
    </source>
</evidence>
<protein>
    <submittedName>
        <fullName evidence="10">S53 family peptidase</fullName>
    </submittedName>
</protein>
<keyword evidence="11" id="KW-1185">Reference proteome</keyword>
<dbReference type="InterPro" id="IPR015366">
    <property type="entry name" value="S53_propep"/>
</dbReference>
<feature type="compositionally biased region" description="Low complexity" evidence="8">
    <location>
        <begin position="17"/>
        <end position="27"/>
    </location>
</feature>
<sequence length="509" mass="51381">MAVEGPTSGPAPRATLPGSRRAPLPGARRLRATDPAAPVDVTVVLRRAPADPRPGVGADPADIAAVEAFAAAQGLEVTSVNPAARSVDLRGPASAMREAFGVELADYEYGGATFRGRVGVVAVPAHLVDVVVAVLGLDERPQASPQVRVVGPVGEGFAVAHAPGRGYRPTELARWYGFPTDVTGAGQTVAIIQLGGGYRQEDLDAYFAALGLSVPKVIPVGVDGATNAPGVDADAEVVLDMQVIGAMANGVTIVVYFAPNSTRGFYNGLAAAIHDRVRDPWIVSISWGAPEPKWTAQALDAYDALFADAVALGVSVFAACGDHGATDGVAGGGLHVDFPSSSPSVVSCGGTRLGEEPGTETVWNALETGGGATGGGVSAHFALPDYQHDHGVPARPDGTAGRGVPDIAAAADPATGYVIRLNGTDVVAGGTSAVSPLWSALTALTNERAGVRTGSPHKRLYATPTALRDVTTGHNGGFTAGPGWDGCTGLGVPAGEPTVTALSAAEPTT</sequence>
<evidence type="ECO:0000313" key="10">
    <source>
        <dbReference type="EMBL" id="GAA1772140.1"/>
    </source>
</evidence>
<gene>
    <name evidence="10" type="ORF">GCM10009681_49440</name>
</gene>
<evidence type="ECO:0000256" key="5">
    <source>
        <dbReference type="ARBA" id="ARBA00022825"/>
    </source>
</evidence>
<comment type="cofactor">
    <cofactor evidence="1">
        <name>Ca(2+)</name>
        <dbReference type="ChEBI" id="CHEBI:29108"/>
    </cofactor>
</comment>
<evidence type="ECO:0000256" key="7">
    <source>
        <dbReference type="ARBA" id="ARBA00023145"/>
    </source>
</evidence>
<keyword evidence="3" id="KW-0479">Metal-binding</keyword>
<dbReference type="PROSITE" id="PS51695">
    <property type="entry name" value="SEDOLISIN"/>
    <property type="match status" value="1"/>
</dbReference>
<dbReference type="PANTHER" id="PTHR14218:SF15">
    <property type="entry name" value="TRIPEPTIDYL-PEPTIDASE 1"/>
    <property type="match status" value="1"/>
</dbReference>
<reference evidence="11" key="1">
    <citation type="journal article" date="2019" name="Int. J. Syst. Evol. Microbiol.">
        <title>The Global Catalogue of Microorganisms (GCM) 10K type strain sequencing project: providing services to taxonomists for standard genome sequencing and annotation.</title>
        <authorList>
            <consortium name="The Broad Institute Genomics Platform"/>
            <consortium name="The Broad Institute Genome Sequencing Center for Infectious Disease"/>
            <person name="Wu L."/>
            <person name="Ma J."/>
        </authorList>
    </citation>
    <scope>NUCLEOTIDE SEQUENCE [LARGE SCALE GENOMIC DNA]</scope>
    <source>
        <strain evidence="11">JCM 13249</strain>
    </source>
</reference>
<keyword evidence="6" id="KW-0106">Calcium</keyword>
<dbReference type="SUPFAM" id="SSF54897">
    <property type="entry name" value="Protease propeptides/inhibitors"/>
    <property type="match status" value="1"/>
</dbReference>
<evidence type="ECO:0000256" key="1">
    <source>
        <dbReference type="ARBA" id="ARBA00001913"/>
    </source>
</evidence>
<evidence type="ECO:0000313" key="11">
    <source>
        <dbReference type="Proteomes" id="UP001500655"/>
    </source>
</evidence>
<dbReference type="SUPFAM" id="SSF52743">
    <property type="entry name" value="Subtilisin-like"/>
    <property type="match status" value="1"/>
</dbReference>
<feature type="domain" description="Peptidase S53" evidence="9">
    <location>
        <begin position="166"/>
        <end position="505"/>
    </location>
</feature>
<comment type="caution">
    <text evidence="10">The sequence shown here is derived from an EMBL/GenBank/DDBJ whole genome shotgun (WGS) entry which is preliminary data.</text>
</comment>
<evidence type="ECO:0000259" key="9">
    <source>
        <dbReference type="PROSITE" id="PS51695"/>
    </source>
</evidence>
<dbReference type="SMART" id="SM00944">
    <property type="entry name" value="Pro-kuma_activ"/>
    <property type="match status" value="1"/>
</dbReference>
<feature type="region of interest" description="Disordered" evidence="8">
    <location>
        <begin position="1"/>
        <end position="33"/>
    </location>
</feature>
<evidence type="ECO:0000256" key="3">
    <source>
        <dbReference type="ARBA" id="ARBA00022723"/>
    </source>
</evidence>
<dbReference type="EMBL" id="BAAALS010000031">
    <property type="protein sequence ID" value="GAA1772140.1"/>
    <property type="molecule type" value="Genomic_DNA"/>
</dbReference>
<accession>A0ABP4X883</accession>
<proteinExistence type="predicted"/>
<keyword evidence="5" id="KW-0720">Serine protease</keyword>
<dbReference type="Pfam" id="PF09286">
    <property type="entry name" value="Pro-kuma_activ"/>
    <property type="match status" value="1"/>
</dbReference>
<dbReference type="InterPro" id="IPR030400">
    <property type="entry name" value="Sedolisin_dom"/>
</dbReference>
<organism evidence="10 11">
    <name type="scientific">Luedemannella helvata</name>
    <dbReference type="NCBI Taxonomy" id="349315"/>
    <lineage>
        <taxon>Bacteria</taxon>
        <taxon>Bacillati</taxon>
        <taxon>Actinomycetota</taxon>
        <taxon>Actinomycetes</taxon>
        <taxon>Micromonosporales</taxon>
        <taxon>Micromonosporaceae</taxon>
        <taxon>Luedemannella</taxon>
    </lineage>
</organism>
<dbReference type="InterPro" id="IPR036852">
    <property type="entry name" value="Peptidase_S8/S53_dom_sf"/>
</dbReference>
<keyword evidence="7" id="KW-0865">Zymogen</keyword>
<evidence type="ECO:0000256" key="2">
    <source>
        <dbReference type="ARBA" id="ARBA00022670"/>
    </source>
</evidence>
<dbReference type="PANTHER" id="PTHR14218">
    <property type="entry name" value="PROTEASE S8 TRIPEPTIDYL PEPTIDASE I CLN2"/>
    <property type="match status" value="1"/>
</dbReference>
<evidence type="ECO:0000256" key="4">
    <source>
        <dbReference type="ARBA" id="ARBA00022801"/>
    </source>
</evidence>
<dbReference type="CDD" id="cd04056">
    <property type="entry name" value="Peptidases_S53"/>
    <property type="match status" value="1"/>
</dbReference>
<name>A0ABP4X883_9ACTN</name>
<dbReference type="RefSeq" id="WP_344086758.1">
    <property type="nucleotide sequence ID" value="NZ_BAAALS010000031.1"/>
</dbReference>
<dbReference type="Gene3D" id="3.40.50.200">
    <property type="entry name" value="Peptidase S8/S53 domain"/>
    <property type="match status" value="1"/>
</dbReference>